<name>A0A0F9IEW8_9ZZZZ</name>
<sequence>MSIREVAEGLLEQGSDESLAYSIATANWASEPTDVSVKVYDENVMVDVTSTVMPANFPSVTDDVISLWRLENLTQGAFYRVEVQFTANGNVYECYFRVRCVG</sequence>
<dbReference type="AlphaFoldDB" id="A0A0F9IEW8"/>
<accession>A0A0F9IEW8</accession>
<gene>
    <name evidence="1" type="ORF">LCGC14_1589220</name>
</gene>
<organism evidence="1">
    <name type="scientific">marine sediment metagenome</name>
    <dbReference type="NCBI Taxonomy" id="412755"/>
    <lineage>
        <taxon>unclassified sequences</taxon>
        <taxon>metagenomes</taxon>
        <taxon>ecological metagenomes</taxon>
    </lineage>
</organism>
<comment type="caution">
    <text evidence="1">The sequence shown here is derived from an EMBL/GenBank/DDBJ whole genome shotgun (WGS) entry which is preliminary data.</text>
</comment>
<dbReference type="EMBL" id="LAZR01012594">
    <property type="protein sequence ID" value="KKM26007.1"/>
    <property type="molecule type" value="Genomic_DNA"/>
</dbReference>
<protein>
    <submittedName>
        <fullName evidence="1">Uncharacterized protein</fullName>
    </submittedName>
</protein>
<reference evidence="1" key="1">
    <citation type="journal article" date="2015" name="Nature">
        <title>Complex archaea that bridge the gap between prokaryotes and eukaryotes.</title>
        <authorList>
            <person name="Spang A."/>
            <person name="Saw J.H."/>
            <person name="Jorgensen S.L."/>
            <person name="Zaremba-Niedzwiedzka K."/>
            <person name="Martijn J."/>
            <person name="Lind A.E."/>
            <person name="van Eijk R."/>
            <person name="Schleper C."/>
            <person name="Guy L."/>
            <person name="Ettema T.J."/>
        </authorList>
    </citation>
    <scope>NUCLEOTIDE SEQUENCE</scope>
</reference>
<proteinExistence type="predicted"/>
<evidence type="ECO:0000313" key="1">
    <source>
        <dbReference type="EMBL" id="KKM26007.1"/>
    </source>
</evidence>